<accession>A0ABT7YUZ0</accession>
<sequence>MRASYVGMLAGMILALAIIVGQAVAVLLVLVLGGLGFLAGALLSGESRSFRRNPLRRR</sequence>
<dbReference type="Proteomes" id="UP001171902">
    <property type="component" value="Unassembled WGS sequence"/>
</dbReference>
<reference evidence="2" key="1">
    <citation type="submission" date="2023-06" db="EMBL/GenBank/DDBJ databases">
        <title>Gycomyces niveus sp.nov., a novel actinomycete isolated from soil in Shouguang.</title>
        <authorList>
            <person name="Yang X."/>
            <person name="Zhao J."/>
        </authorList>
    </citation>
    <scope>NUCLEOTIDE SEQUENCE</scope>
    <source>
        <strain evidence="2">NEAU C2</strain>
    </source>
</reference>
<evidence type="ECO:0000256" key="1">
    <source>
        <dbReference type="SAM" id="Phobius"/>
    </source>
</evidence>
<keyword evidence="1" id="KW-0472">Membrane</keyword>
<keyword evidence="3" id="KW-1185">Reference proteome</keyword>
<proteinExistence type="predicted"/>
<protein>
    <recommendedName>
        <fullName evidence="4">DUF2273 domain-containing protein</fullName>
    </recommendedName>
</protein>
<evidence type="ECO:0000313" key="2">
    <source>
        <dbReference type="EMBL" id="MDN3242455.1"/>
    </source>
</evidence>
<dbReference type="EMBL" id="JAUEMJ010000008">
    <property type="protein sequence ID" value="MDN3242455.1"/>
    <property type="molecule type" value="Genomic_DNA"/>
</dbReference>
<organism evidence="2 3">
    <name type="scientific">Glycomyces tritici</name>
    <dbReference type="NCBI Taxonomy" id="2665176"/>
    <lineage>
        <taxon>Bacteria</taxon>
        <taxon>Bacillati</taxon>
        <taxon>Actinomycetota</taxon>
        <taxon>Actinomycetes</taxon>
        <taxon>Glycomycetales</taxon>
        <taxon>Glycomycetaceae</taxon>
        <taxon>Glycomyces</taxon>
    </lineage>
</organism>
<evidence type="ECO:0000313" key="3">
    <source>
        <dbReference type="Proteomes" id="UP001171902"/>
    </source>
</evidence>
<gene>
    <name evidence="2" type="ORF">QWI33_22230</name>
</gene>
<keyword evidence="1" id="KW-1133">Transmembrane helix</keyword>
<feature type="transmembrane region" description="Helical" evidence="1">
    <location>
        <begin position="12"/>
        <end position="43"/>
    </location>
</feature>
<name>A0ABT7YUZ0_9ACTN</name>
<comment type="caution">
    <text evidence="2">The sequence shown here is derived from an EMBL/GenBank/DDBJ whole genome shotgun (WGS) entry which is preliminary data.</text>
</comment>
<keyword evidence="1" id="KW-0812">Transmembrane</keyword>
<evidence type="ECO:0008006" key="4">
    <source>
        <dbReference type="Google" id="ProtNLM"/>
    </source>
</evidence>
<dbReference type="RefSeq" id="WP_289959111.1">
    <property type="nucleotide sequence ID" value="NZ_JAUEMJ010000008.1"/>
</dbReference>